<dbReference type="Proteomes" id="UP001295684">
    <property type="component" value="Unassembled WGS sequence"/>
</dbReference>
<evidence type="ECO:0000313" key="2">
    <source>
        <dbReference type="Proteomes" id="UP001295684"/>
    </source>
</evidence>
<protein>
    <submittedName>
        <fullName evidence="1">Uncharacterized protein</fullName>
    </submittedName>
</protein>
<accession>A0AAD1U8J2</accession>
<proteinExistence type="predicted"/>
<name>A0AAD1U8J2_EUPCR</name>
<organism evidence="1 2">
    <name type="scientific">Euplotes crassus</name>
    <dbReference type="NCBI Taxonomy" id="5936"/>
    <lineage>
        <taxon>Eukaryota</taxon>
        <taxon>Sar</taxon>
        <taxon>Alveolata</taxon>
        <taxon>Ciliophora</taxon>
        <taxon>Intramacronucleata</taxon>
        <taxon>Spirotrichea</taxon>
        <taxon>Hypotrichia</taxon>
        <taxon>Euplotida</taxon>
        <taxon>Euplotidae</taxon>
        <taxon>Moneuplotes</taxon>
    </lineage>
</organism>
<reference evidence="1" key="1">
    <citation type="submission" date="2023-07" db="EMBL/GenBank/DDBJ databases">
        <authorList>
            <consortium name="AG Swart"/>
            <person name="Singh M."/>
            <person name="Singh A."/>
            <person name="Seah K."/>
            <person name="Emmerich C."/>
        </authorList>
    </citation>
    <scope>NUCLEOTIDE SEQUENCE</scope>
    <source>
        <strain evidence="1">DP1</strain>
    </source>
</reference>
<evidence type="ECO:0000313" key="1">
    <source>
        <dbReference type="EMBL" id="CAI2364071.1"/>
    </source>
</evidence>
<dbReference type="EMBL" id="CAMPGE010005223">
    <property type="protein sequence ID" value="CAI2364071.1"/>
    <property type="molecule type" value="Genomic_DNA"/>
</dbReference>
<gene>
    <name evidence="1" type="ORF">ECRASSUSDP1_LOCUS5412</name>
</gene>
<keyword evidence="2" id="KW-1185">Reference proteome</keyword>
<sequence length="300" mass="35484">MNLKQIEKYYSKLNKKEKRMKIYYNPRYTTKTVKGRRHAYMKELVKERQKDLEWFGKDPYINPFEEKTKFLKDLKIYMQKGFKHQFDDYKDVLGEPNSPVFFENFQTRAKSLDQAHKRLRIDLRGFPGKKPTFHNKDVKPYFHRRTPVLQSPPVKNKTGVLLKPYSGPIQSAEISLVNKNVKTQTLNSIIPTSPQNLSPKPSKIPRFLGRRIQSPNLRIDTQKLRLFSPKNSSQNEFHKKLGLDKLHNRHFNIRNEKESPEITWSKIVPKPSNSQSIKHAEQTTIDTLRVHPVTHNNRLR</sequence>
<comment type="caution">
    <text evidence="1">The sequence shown here is derived from an EMBL/GenBank/DDBJ whole genome shotgun (WGS) entry which is preliminary data.</text>
</comment>
<dbReference type="AlphaFoldDB" id="A0AAD1U8J2"/>